<evidence type="ECO:0000313" key="2">
    <source>
        <dbReference type="EMBL" id="KIO26852.1"/>
    </source>
</evidence>
<reference evidence="3" key="2">
    <citation type="submission" date="2015-01" db="EMBL/GenBank/DDBJ databases">
        <title>Evolutionary Origins and Diversification of the Mycorrhizal Mutualists.</title>
        <authorList>
            <consortium name="DOE Joint Genome Institute"/>
            <consortium name="Mycorrhizal Genomics Consortium"/>
            <person name="Kohler A."/>
            <person name="Kuo A."/>
            <person name="Nagy L.G."/>
            <person name="Floudas D."/>
            <person name="Copeland A."/>
            <person name="Barry K.W."/>
            <person name="Cichocki N."/>
            <person name="Veneault-Fourrey C."/>
            <person name="LaButti K."/>
            <person name="Lindquist E.A."/>
            <person name="Lipzen A."/>
            <person name="Lundell T."/>
            <person name="Morin E."/>
            <person name="Murat C."/>
            <person name="Riley R."/>
            <person name="Ohm R."/>
            <person name="Sun H."/>
            <person name="Tunlid A."/>
            <person name="Henrissat B."/>
            <person name="Grigoriev I.V."/>
            <person name="Hibbett D.S."/>
            <person name="Martin F."/>
        </authorList>
    </citation>
    <scope>NUCLEOTIDE SEQUENCE [LARGE SCALE GENOMIC DNA]</scope>
    <source>
        <strain evidence="3">MUT 4182</strain>
    </source>
</reference>
<dbReference type="AlphaFoldDB" id="A0A0C3LZQ4"/>
<proteinExistence type="predicted"/>
<dbReference type="HOGENOM" id="CLU_2795838_0_0_1"/>
<organism evidence="2 3">
    <name type="scientific">Tulasnella calospora MUT 4182</name>
    <dbReference type="NCBI Taxonomy" id="1051891"/>
    <lineage>
        <taxon>Eukaryota</taxon>
        <taxon>Fungi</taxon>
        <taxon>Dikarya</taxon>
        <taxon>Basidiomycota</taxon>
        <taxon>Agaricomycotina</taxon>
        <taxon>Agaricomycetes</taxon>
        <taxon>Cantharellales</taxon>
        <taxon>Tulasnellaceae</taxon>
        <taxon>Tulasnella</taxon>
    </lineage>
</organism>
<evidence type="ECO:0000313" key="3">
    <source>
        <dbReference type="Proteomes" id="UP000054248"/>
    </source>
</evidence>
<name>A0A0C3LZQ4_9AGAM</name>
<protein>
    <submittedName>
        <fullName evidence="2">Uncharacterized protein</fullName>
    </submittedName>
</protein>
<evidence type="ECO:0000256" key="1">
    <source>
        <dbReference type="SAM" id="MobiDB-lite"/>
    </source>
</evidence>
<feature type="compositionally biased region" description="Polar residues" evidence="1">
    <location>
        <begin position="37"/>
        <end position="50"/>
    </location>
</feature>
<dbReference type="Proteomes" id="UP000054248">
    <property type="component" value="Unassembled WGS sequence"/>
</dbReference>
<gene>
    <name evidence="2" type="ORF">M407DRAFT_196777</name>
</gene>
<feature type="region of interest" description="Disordered" evidence="1">
    <location>
        <begin position="27"/>
        <end position="68"/>
    </location>
</feature>
<accession>A0A0C3LZQ4</accession>
<sequence>MSGSMQEMSRLPPLSILCRQLSSYRAVREEHPAKTGQRGNSATPPCQSLGITVPARSAAPWTCPSQQN</sequence>
<keyword evidence="3" id="KW-1185">Reference proteome</keyword>
<dbReference type="EMBL" id="KN823018">
    <property type="protein sequence ID" value="KIO26852.1"/>
    <property type="molecule type" value="Genomic_DNA"/>
</dbReference>
<reference evidence="2 3" key="1">
    <citation type="submission" date="2014-04" db="EMBL/GenBank/DDBJ databases">
        <authorList>
            <consortium name="DOE Joint Genome Institute"/>
            <person name="Kuo A."/>
            <person name="Girlanda M."/>
            <person name="Perotto S."/>
            <person name="Kohler A."/>
            <person name="Nagy L.G."/>
            <person name="Floudas D."/>
            <person name="Copeland A."/>
            <person name="Barry K.W."/>
            <person name="Cichocki N."/>
            <person name="Veneault-Fourrey C."/>
            <person name="LaButti K."/>
            <person name="Lindquist E.A."/>
            <person name="Lipzen A."/>
            <person name="Lundell T."/>
            <person name="Morin E."/>
            <person name="Murat C."/>
            <person name="Sun H."/>
            <person name="Tunlid A."/>
            <person name="Henrissat B."/>
            <person name="Grigoriev I.V."/>
            <person name="Hibbett D.S."/>
            <person name="Martin F."/>
            <person name="Nordberg H.P."/>
            <person name="Cantor M.N."/>
            <person name="Hua S.X."/>
        </authorList>
    </citation>
    <scope>NUCLEOTIDE SEQUENCE [LARGE SCALE GENOMIC DNA]</scope>
    <source>
        <strain evidence="2 3">MUT 4182</strain>
    </source>
</reference>